<proteinExistence type="predicted"/>
<organism evidence="1 2">
    <name type="scientific">Candidatus Scalindua arabica</name>
    <dbReference type="NCBI Taxonomy" id="1127984"/>
    <lineage>
        <taxon>Bacteria</taxon>
        <taxon>Pseudomonadati</taxon>
        <taxon>Planctomycetota</taxon>
        <taxon>Candidatus Brocadiia</taxon>
        <taxon>Candidatus Brocadiales</taxon>
        <taxon>Candidatus Scalinduaceae</taxon>
        <taxon>Candidatus Scalindua</taxon>
    </lineage>
</organism>
<evidence type="ECO:0000313" key="1">
    <source>
        <dbReference type="EMBL" id="MBS1259554.1"/>
    </source>
</evidence>
<evidence type="ECO:0000313" key="2">
    <source>
        <dbReference type="Proteomes" id="UP000722750"/>
    </source>
</evidence>
<accession>A0A941W5D4</accession>
<gene>
    <name evidence="1" type="ORF">MAG551_02626</name>
</gene>
<sequence>MGPKTYAIKFGKSAYRHLEAFRRFDRNKILDGIKDQLTYKP</sequence>
<dbReference type="EMBL" id="JAANXD010000100">
    <property type="protein sequence ID" value="MBS1259554.1"/>
    <property type="molecule type" value="Genomic_DNA"/>
</dbReference>
<name>A0A941W5D4_9BACT</name>
<protein>
    <submittedName>
        <fullName evidence="1">Uncharacterized protein</fullName>
    </submittedName>
</protein>
<comment type="caution">
    <text evidence="1">The sequence shown here is derived from an EMBL/GenBank/DDBJ whole genome shotgun (WGS) entry which is preliminary data.</text>
</comment>
<dbReference type="AlphaFoldDB" id="A0A941W5D4"/>
<dbReference type="Proteomes" id="UP000722750">
    <property type="component" value="Unassembled WGS sequence"/>
</dbReference>
<reference evidence="1" key="1">
    <citation type="journal article" date="2021" name="ISME J.">
        <title>Fine-scale metabolic discontinuity in a stratified prokaryote microbiome of a Red Sea deep halocline.</title>
        <authorList>
            <person name="Michoud G."/>
            <person name="Ngugi D.K."/>
            <person name="Barozzi A."/>
            <person name="Merlino G."/>
            <person name="Calleja M.L."/>
            <person name="Delgado-Huertas A."/>
            <person name="Moran X.A.G."/>
            <person name="Daffonchio D."/>
        </authorList>
    </citation>
    <scope>NUCLEOTIDE SEQUENCE</scope>
    <source>
        <strain evidence="1">SuakinDeep_MAG55_1</strain>
    </source>
</reference>